<dbReference type="Proteomes" id="UP000001235">
    <property type="component" value="Chromosome"/>
</dbReference>
<dbReference type="RefSeq" id="WP_013294245.1">
    <property type="nucleotide sequence ID" value="NC_014394.1"/>
</dbReference>
<gene>
    <name evidence="1" type="ordered locus">Galf_2319</name>
</gene>
<evidence type="ECO:0000313" key="1">
    <source>
        <dbReference type="EMBL" id="ADL56322.1"/>
    </source>
</evidence>
<dbReference type="OrthoDB" id="8532329at2"/>
<sequence length="510" mass="54699">MSRKTESGKCGVVARHFGFRRNPVKKIRSKQQGFALLLFVTVLATAATTLTVKALNNNGNVQIDRNKITAAALAQAKEALIGYAITYADNHSGNVDGYLPCPDTSGTDIGGEGAAAGACGAQDVSAIGKLPWKTLKLPPLVGGDNECLWYAVSGTYKNNPPTGLMNWDTNGQLRVYAPDGTTLLTPADNQAVAVIFAPGIALGQSHTMALGTPSCGGNYTASNYLDNDTVHRINNANIAIGKFIQPHVDRDARGNILLTVNDQIVFITKQDIWNAMKKRRDFLDTLDGMTRSTAECIKKYATTNNMAANKSLPWPAQLALSDYTDNTRYNDARNLLVGRVPYKVNTSRTDTGNTIPGTPPSDYFLLKADNPSGTAYCSTSSTGLTWANIYPWWYNWKDHLFYGVSETYKPDNAATTACTSGHCVSVNGSGNYAAVVIFAGDRLAGQIRTDKSVVSAYLEGRNNTNIDSALSTGHENYQASSVPASPTFNDIVYCIKEDLSVVPGSAAGCL</sequence>
<dbReference type="eggNOG" id="ENOG5032WH7">
    <property type="taxonomic scope" value="Bacteria"/>
</dbReference>
<accession>D9SJD4</accession>
<reference evidence="1 2" key="1">
    <citation type="submission" date="2010-08" db="EMBL/GenBank/DDBJ databases">
        <title>Complete sequence of Gallionella capsiferriformans ES-2.</title>
        <authorList>
            <consortium name="US DOE Joint Genome Institute"/>
            <person name="Lucas S."/>
            <person name="Copeland A."/>
            <person name="Lapidus A."/>
            <person name="Cheng J.-F."/>
            <person name="Bruce D."/>
            <person name="Goodwin L."/>
            <person name="Pitluck S."/>
            <person name="Chertkov O."/>
            <person name="Davenport K.W."/>
            <person name="Detter J.C."/>
            <person name="Han C."/>
            <person name="Tapia R."/>
            <person name="Land M."/>
            <person name="Hauser L."/>
            <person name="Chang Y.-J."/>
            <person name="Jeffries C."/>
            <person name="Kyrpides N."/>
            <person name="Ivanova N."/>
            <person name="Mikhailova N."/>
            <person name="Shelobolina E.S."/>
            <person name="Picardal F."/>
            <person name="Roden E."/>
            <person name="Emerson D."/>
            <person name="Woyke T."/>
        </authorList>
    </citation>
    <scope>NUCLEOTIDE SEQUENCE [LARGE SCALE GENOMIC DNA]</scope>
    <source>
        <strain evidence="1 2">ES-2</strain>
    </source>
</reference>
<proteinExistence type="predicted"/>
<protein>
    <submittedName>
        <fullName evidence="1">Uncharacterized protein</fullName>
    </submittedName>
</protein>
<organism evidence="1 2">
    <name type="scientific">Gallionella capsiferriformans (strain ES-2)</name>
    <name type="common">Gallionella ferruginea capsiferriformans (strain ES-2)</name>
    <dbReference type="NCBI Taxonomy" id="395494"/>
    <lineage>
        <taxon>Bacteria</taxon>
        <taxon>Pseudomonadati</taxon>
        <taxon>Pseudomonadota</taxon>
        <taxon>Betaproteobacteria</taxon>
        <taxon>Nitrosomonadales</taxon>
        <taxon>Gallionellaceae</taxon>
        <taxon>Gallionella</taxon>
    </lineage>
</organism>
<name>D9SJD4_GALCS</name>
<dbReference type="STRING" id="395494.Galf_2319"/>
<dbReference type="EMBL" id="CP002159">
    <property type="protein sequence ID" value="ADL56322.1"/>
    <property type="molecule type" value="Genomic_DNA"/>
</dbReference>
<dbReference type="AlphaFoldDB" id="D9SJD4"/>
<keyword evidence="2" id="KW-1185">Reference proteome</keyword>
<dbReference type="KEGG" id="gca:Galf_2319"/>
<dbReference type="HOGENOM" id="CLU_533965_0_0_4"/>
<evidence type="ECO:0000313" key="2">
    <source>
        <dbReference type="Proteomes" id="UP000001235"/>
    </source>
</evidence>